<dbReference type="InterPro" id="IPR050598">
    <property type="entry name" value="AminoAcid_Transporter"/>
</dbReference>
<dbReference type="GO" id="GO:0015179">
    <property type="term" value="F:L-amino acid transmembrane transporter activity"/>
    <property type="evidence" value="ECO:0007669"/>
    <property type="project" value="TreeGrafter"/>
</dbReference>
<evidence type="ECO:0000256" key="5">
    <source>
        <dbReference type="SAM" id="MobiDB-lite"/>
    </source>
</evidence>
<keyword evidence="4 6" id="KW-0472">Membrane</keyword>
<feature type="transmembrane region" description="Helical" evidence="6">
    <location>
        <begin position="403"/>
        <end position="420"/>
    </location>
</feature>
<dbReference type="EMBL" id="SFCI01000507">
    <property type="protein sequence ID" value="TFY79409.1"/>
    <property type="molecule type" value="Genomic_DNA"/>
</dbReference>
<proteinExistence type="predicted"/>
<gene>
    <name evidence="7" type="ORF">EWM64_g4606</name>
</gene>
<reference evidence="7 8" key="1">
    <citation type="submission" date="2019-02" db="EMBL/GenBank/DDBJ databases">
        <title>Genome sequencing of the rare red list fungi Hericium alpestre (H. flagellum).</title>
        <authorList>
            <person name="Buettner E."/>
            <person name="Kellner H."/>
        </authorList>
    </citation>
    <scope>NUCLEOTIDE SEQUENCE [LARGE SCALE GENOMIC DNA]</scope>
    <source>
        <strain evidence="7 8">DSM 108284</strain>
    </source>
</reference>
<dbReference type="Pfam" id="PF13520">
    <property type="entry name" value="AA_permease_2"/>
    <property type="match status" value="1"/>
</dbReference>
<evidence type="ECO:0000256" key="4">
    <source>
        <dbReference type="ARBA" id="ARBA00023136"/>
    </source>
</evidence>
<evidence type="ECO:0008006" key="9">
    <source>
        <dbReference type="Google" id="ProtNLM"/>
    </source>
</evidence>
<keyword evidence="8" id="KW-1185">Reference proteome</keyword>
<feature type="transmembrane region" description="Helical" evidence="6">
    <location>
        <begin position="117"/>
        <end position="138"/>
    </location>
</feature>
<evidence type="ECO:0000256" key="6">
    <source>
        <dbReference type="SAM" id="Phobius"/>
    </source>
</evidence>
<dbReference type="InterPro" id="IPR002293">
    <property type="entry name" value="AA/rel_permease1"/>
</dbReference>
<dbReference type="AlphaFoldDB" id="A0A4Z0A0U9"/>
<evidence type="ECO:0000313" key="7">
    <source>
        <dbReference type="EMBL" id="TFY79409.1"/>
    </source>
</evidence>
<dbReference type="Gene3D" id="1.20.1740.10">
    <property type="entry name" value="Amino acid/polyamine transporter I"/>
    <property type="match status" value="2"/>
</dbReference>
<comment type="caution">
    <text evidence="7">The sequence shown here is derived from an EMBL/GenBank/DDBJ whole genome shotgun (WGS) entry which is preliminary data.</text>
</comment>
<dbReference type="OrthoDB" id="5982228at2759"/>
<protein>
    <recommendedName>
        <fullName evidence="9">Amino acid permease/ SLC12A domain-containing protein</fullName>
    </recommendedName>
</protein>
<dbReference type="Proteomes" id="UP000298061">
    <property type="component" value="Unassembled WGS sequence"/>
</dbReference>
<dbReference type="PANTHER" id="PTHR11785">
    <property type="entry name" value="AMINO ACID TRANSPORTER"/>
    <property type="match status" value="1"/>
</dbReference>
<evidence type="ECO:0000313" key="8">
    <source>
        <dbReference type="Proteomes" id="UP000298061"/>
    </source>
</evidence>
<organism evidence="7 8">
    <name type="scientific">Hericium alpestre</name>
    <dbReference type="NCBI Taxonomy" id="135208"/>
    <lineage>
        <taxon>Eukaryota</taxon>
        <taxon>Fungi</taxon>
        <taxon>Dikarya</taxon>
        <taxon>Basidiomycota</taxon>
        <taxon>Agaricomycotina</taxon>
        <taxon>Agaricomycetes</taxon>
        <taxon>Russulales</taxon>
        <taxon>Hericiaceae</taxon>
        <taxon>Hericium</taxon>
    </lineage>
</organism>
<keyword evidence="3 6" id="KW-1133">Transmembrane helix</keyword>
<evidence type="ECO:0000256" key="1">
    <source>
        <dbReference type="ARBA" id="ARBA00004141"/>
    </source>
</evidence>
<feature type="region of interest" description="Disordered" evidence="5">
    <location>
        <begin position="1"/>
        <end position="27"/>
    </location>
</feature>
<comment type="subcellular location">
    <subcellularLocation>
        <location evidence="1">Membrane</location>
        <topology evidence="1">Multi-pass membrane protein</topology>
    </subcellularLocation>
</comment>
<accession>A0A4Z0A0U9</accession>
<dbReference type="GO" id="GO:0016020">
    <property type="term" value="C:membrane"/>
    <property type="evidence" value="ECO:0007669"/>
    <property type="project" value="UniProtKB-SubCell"/>
</dbReference>
<evidence type="ECO:0000256" key="3">
    <source>
        <dbReference type="ARBA" id="ARBA00022989"/>
    </source>
</evidence>
<feature type="transmembrane region" description="Helical" evidence="6">
    <location>
        <begin position="315"/>
        <end position="335"/>
    </location>
</feature>
<sequence length="470" mass="50487">MTSKDAYTPQYPSPPLSHSSHDSEDSLRALELSEGPEFIPATGRVRSYSVGGFDFERDLLPLSSSLSEPDETRPVATEKSIGLINGIALIVGLQIGSGIFSSPGVVVANTRSVGASLSVWLVSGLLAWTGASSFAELGSAIPLNGGAQAYLAYSYGPLVSYLFAWTAIAALKPGSNAVISLVFAEYLNRLFWHTTRGDVSSDSIPQWAIQVTAIVAVLLITLICVAAKSLGTRTAVVFTTVKIFALISITILGLVQLIRGRQSTSFSGDIWEGASTSPSSYALALYSGLWAFDGWDQANYVGGEMKRPEKNIPRAIHTSMLVVTATITIAFILVGGQFRSLINFAVVASWAFYFLTVLGVVVLRFKEPTLERPYKTWITTPLIFCAVALFLLCMPVVAAPLQALAVLGFVLVGIPMYYLTQRTKSIRLPRQLSFLSSWIAKLSGPPTVAPGFGWEAVATEGDEGVEMTRH</sequence>
<dbReference type="PANTHER" id="PTHR11785:SF512">
    <property type="entry name" value="SOBREMESA, ISOFORM B"/>
    <property type="match status" value="1"/>
</dbReference>
<feature type="transmembrane region" description="Helical" evidence="6">
    <location>
        <begin position="341"/>
        <end position="365"/>
    </location>
</feature>
<feature type="transmembrane region" description="Helical" evidence="6">
    <location>
        <begin position="207"/>
        <end position="227"/>
    </location>
</feature>
<dbReference type="STRING" id="135208.A0A4Z0A0U9"/>
<feature type="transmembrane region" description="Helical" evidence="6">
    <location>
        <begin position="234"/>
        <end position="258"/>
    </location>
</feature>
<name>A0A4Z0A0U9_9AGAM</name>
<keyword evidence="2 6" id="KW-0812">Transmembrane</keyword>
<evidence type="ECO:0000256" key="2">
    <source>
        <dbReference type="ARBA" id="ARBA00022692"/>
    </source>
</evidence>
<feature type="transmembrane region" description="Helical" evidence="6">
    <location>
        <begin position="377"/>
        <end position="397"/>
    </location>
</feature>